<dbReference type="CDD" id="cd00223">
    <property type="entry name" value="TOPRIM_TopoIIB_SPO"/>
    <property type="match status" value="1"/>
</dbReference>
<gene>
    <name evidence="15" type="ORF">M406DRAFT_246259</name>
</gene>
<dbReference type="GeneID" id="63833530"/>
<evidence type="ECO:0000256" key="12">
    <source>
        <dbReference type="PROSITE-ProRule" id="PRU01385"/>
    </source>
</evidence>
<keyword evidence="16" id="KW-1185">Reference proteome</keyword>
<dbReference type="AlphaFoldDB" id="A0A9P5CUK4"/>
<dbReference type="OrthoDB" id="5377392at2759"/>
<dbReference type="EC" id="5.6.2.2" evidence="5"/>
<comment type="caution">
    <text evidence="15">The sequence shown here is derived from an EMBL/GenBank/DDBJ whole genome shotgun (WGS) entry which is preliminary data.</text>
</comment>
<dbReference type="InterPro" id="IPR002815">
    <property type="entry name" value="Spo11/TopoVI_A"/>
</dbReference>
<sequence>MPEIQTESPPFSSQSSRILHVPHTESASTASLILSKIDGIFEDMVHCLAHSGDSMSIPYKSRTAPQQPCGALNFPGRTVNEAIKFSQMVRIMELSREALASGRLITKRNIYYQNPDLFKNQTIVDRLVDDLACTLGVSRNALNIAAASKGLITGPLSLTTVGGSVLSYSLGYDNDDLIPPINTIQQIDFAATRWILVVEKEATFRTLAASGYWRNCIHGQGIIVTGKGYADLATLKFLNLIHTLRPLIPVLCVVDCDPHGVDILRTYKYGSKGLSHEVDVRVPGLQWLGVKMDDIFRHDDTTAPTIVGGGASGYFVDNNYSKRRHWCTRPRRHPRAVESLISLTANDRKTAQRVLQSIEAQDAESDHEELEQVRELQVMLVLNLKAEIQAIDDMGDLSSWLNTKMEAA</sequence>
<dbReference type="InterPro" id="IPR013048">
    <property type="entry name" value="Meiotic_Spo11"/>
</dbReference>
<dbReference type="InterPro" id="IPR034136">
    <property type="entry name" value="TOPRIM_Topo6A/Spo11"/>
</dbReference>
<dbReference type="Gene3D" id="3.40.1360.10">
    <property type="match status" value="1"/>
</dbReference>
<evidence type="ECO:0000256" key="4">
    <source>
        <dbReference type="ARBA" id="ARBA00006559"/>
    </source>
</evidence>
<dbReference type="Pfam" id="PF04406">
    <property type="entry name" value="TP6A_N"/>
    <property type="match status" value="1"/>
</dbReference>
<evidence type="ECO:0000256" key="7">
    <source>
        <dbReference type="ARBA" id="ARBA00022842"/>
    </source>
</evidence>
<evidence type="ECO:0000256" key="10">
    <source>
        <dbReference type="ARBA" id="ARBA00023235"/>
    </source>
</evidence>
<evidence type="ECO:0000256" key="8">
    <source>
        <dbReference type="ARBA" id="ARBA00023029"/>
    </source>
</evidence>
<feature type="domain" description="Topoisomerase 6 subunit A/Spo11 TOPRIM" evidence="14">
    <location>
        <begin position="195"/>
        <end position="300"/>
    </location>
</feature>
<dbReference type="PROSITE" id="PS52041">
    <property type="entry name" value="TOPO_IIB"/>
    <property type="match status" value="1"/>
</dbReference>
<feature type="domain" description="Spo11/DNA topoisomerase VI subunit A N-terminal" evidence="13">
    <location>
        <begin position="84"/>
        <end position="144"/>
    </location>
</feature>
<keyword evidence="8 12" id="KW-0799">Topoisomerase</keyword>
<dbReference type="Proteomes" id="UP000803844">
    <property type="component" value="Unassembled WGS sequence"/>
</dbReference>
<keyword evidence="10 12" id="KW-0413">Isomerase</keyword>
<dbReference type="Gene3D" id="1.10.10.10">
    <property type="entry name" value="Winged helix-like DNA-binding domain superfamily/Winged helix DNA-binding domain"/>
    <property type="match status" value="1"/>
</dbReference>
<evidence type="ECO:0000256" key="6">
    <source>
        <dbReference type="ARBA" id="ARBA00022723"/>
    </source>
</evidence>
<evidence type="ECO:0000256" key="9">
    <source>
        <dbReference type="ARBA" id="ARBA00023125"/>
    </source>
</evidence>
<dbReference type="GO" id="GO:0042138">
    <property type="term" value="P:meiotic DNA double-strand break formation"/>
    <property type="evidence" value="ECO:0007669"/>
    <property type="project" value="InterPro"/>
</dbReference>
<accession>A0A9P5CUK4</accession>
<keyword evidence="7" id="KW-0460">Magnesium</keyword>
<dbReference type="PANTHER" id="PTHR10848:SF0">
    <property type="entry name" value="MEIOTIC RECOMBINATION PROTEIN SPO11"/>
    <property type="match status" value="1"/>
</dbReference>
<evidence type="ECO:0000313" key="15">
    <source>
        <dbReference type="EMBL" id="KAF3771393.1"/>
    </source>
</evidence>
<evidence type="ECO:0000313" key="16">
    <source>
        <dbReference type="Proteomes" id="UP000803844"/>
    </source>
</evidence>
<dbReference type="RefSeq" id="XP_040782354.1">
    <property type="nucleotide sequence ID" value="XM_040916401.1"/>
</dbReference>
<dbReference type="InterPro" id="IPR036388">
    <property type="entry name" value="WH-like_DNA-bd_sf"/>
</dbReference>
<keyword evidence="11" id="KW-0539">Nucleus</keyword>
<dbReference type="GO" id="GO:0000706">
    <property type="term" value="P:meiotic DNA double-strand break processing"/>
    <property type="evidence" value="ECO:0007669"/>
    <property type="project" value="TreeGrafter"/>
</dbReference>
<name>A0A9P5CUK4_CRYP1</name>
<evidence type="ECO:0000256" key="5">
    <source>
        <dbReference type="ARBA" id="ARBA00012895"/>
    </source>
</evidence>
<dbReference type="PRINTS" id="PR01550">
    <property type="entry name" value="TOP6AFAMILY"/>
</dbReference>
<evidence type="ECO:0000256" key="1">
    <source>
        <dbReference type="ARBA" id="ARBA00000185"/>
    </source>
</evidence>
<dbReference type="InterPro" id="IPR036078">
    <property type="entry name" value="Spo11/TopoVI_A_sf"/>
</dbReference>
<comment type="cofactor">
    <cofactor evidence="2">
        <name>Mg(2+)</name>
        <dbReference type="ChEBI" id="CHEBI:18420"/>
    </cofactor>
</comment>
<comment type="subcellular location">
    <subcellularLocation>
        <location evidence="3">Nucleus</location>
    </subcellularLocation>
</comment>
<dbReference type="GO" id="GO:0007131">
    <property type="term" value="P:reciprocal meiotic recombination"/>
    <property type="evidence" value="ECO:0007669"/>
    <property type="project" value="TreeGrafter"/>
</dbReference>
<keyword evidence="9 12" id="KW-0238">DNA-binding</keyword>
<feature type="active site" description="O-(5'-phospho-DNA)-tyrosine intermediate" evidence="12">
    <location>
        <position position="112"/>
    </location>
</feature>
<dbReference type="EMBL" id="MU032344">
    <property type="protein sequence ID" value="KAF3771393.1"/>
    <property type="molecule type" value="Genomic_DNA"/>
</dbReference>
<evidence type="ECO:0000256" key="3">
    <source>
        <dbReference type="ARBA" id="ARBA00004123"/>
    </source>
</evidence>
<dbReference type="Pfam" id="PF21180">
    <property type="entry name" value="TOP6A-Spo11_Toprim"/>
    <property type="match status" value="1"/>
</dbReference>
<dbReference type="GO" id="GO:0000228">
    <property type="term" value="C:nuclear chromosome"/>
    <property type="evidence" value="ECO:0007669"/>
    <property type="project" value="TreeGrafter"/>
</dbReference>
<evidence type="ECO:0000256" key="2">
    <source>
        <dbReference type="ARBA" id="ARBA00001946"/>
    </source>
</evidence>
<reference evidence="15" key="1">
    <citation type="journal article" date="2020" name="Phytopathology">
        <title>Genome sequence of the chestnut blight fungus Cryphonectria parasitica EP155: A fundamental resource for an archetypical invasive plant pathogen.</title>
        <authorList>
            <person name="Crouch J.A."/>
            <person name="Dawe A."/>
            <person name="Aerts A."/>
            <person name="Barry K."/>
            <person name="Churchill A.C.L."/>
            <person name="Grimwood J."/>
            <person name="Hillman B."/>
            <person name="Milgroom M.G."/>
            <person name="Pangilinan J."/>
            <person name="Smith M."/>
            <person name="Salamov A."/>
            <person name="Schmutz J."/>
            <person name="Yadav J."/>
            <person name="Grigoriev I.V."/>
            <person name="Nuss D."/>
        </authorList>
    </citation>
    <scope>NUCLEOTIDE SEQUENCE</scope>
    <source>
        <strain evidence="15">EP155</strain>
    </source>
</reference>
<comment type="similarity">
    <text evidence="4 12">Belongs to the TOP6A family.</text>
</comment>
<dbReference type="PANTHER" id="PTHR10848">
    <property type="entry name" value="MEIOTIC RECOMBINATION PROTEIN SPO11"/>
    <property type="match status" value="1"/>
</dbReference>
<dbReference type="GO" id="GO:0003918">
    <property type="term" value="F:DNA topoisomerase type II (double strand cut, ATP-hydrolyzing) activity"/>
    <property type="evidence" value="ECO:0007669"/>
    <property type="project" value="UniProtKB-UniRule"/>
</dbReference>
<evidence type="ECO:0000259" key="13">
    <source>
        <dbReference type="Pfam" id="PF04406"/>
    </source>
</evidence>
<evidence type="ECO:0000256" key="11">
    <source>
        <dbReference type="ARBA" id="ARBA00023242"/>
    </source>
</evidence>
<comment type="catalytic activity">
    <reaction evidence="1 12">
        <text>ATP-dependent breakage, passage and rejoining of double-stranded DNA.</text>
        <dbReference type="EC" id="5.6.2.2"/>
    </reaction>
</comment>
<dbReference type="GO" id="GO:0046872">
    <property type="term" value="F:metal ion binding"/>
    <property type="evidence" value="ECO:0007669"/>
    <property type="project" value="UniProtKB-KW"/>
</dbReference>
<dbReference type="SUPFAM" id="SSF56726">
    <property type="entry name" value="DNA topoisomerase IV, alpha subunit"/>
    <property type="match status" value="1"/>
</dbReference>
<evidence type="ECO:0000259" key="14">
    <source>
        <dbReference type="Pfam" id="PF21180"/>
    </source>
</evidence>
<organism evidence="15 16">
    <name type="scientific">Cryphonectria parasitica (strain ATCC 38755 / EP155)</name>
    <dbReference type="NCBI Taxonomy" id="660469"/>
    <lineage>
        <taxon>Eukaryota</taxon>
        <taxon>Fungi</taxon>
        <taxon>Dikarya</taxon>
        <taxon>Ascomycota</taxon>
        <taxon>Pezizomycotina</taxon>
        <taxon>Sordariomycetes</taxon>
        <taxon>Sordariomycetidae</taxon>
        <taxon>Diaporthales</taxon>
        <taxon>Cryphonectriaceae</taxon>
        <taxon>Cryphonectria-Endothia species complex</taxon>
        <taxon>Cryphonectria</taxon>
    </lineage>
</organism>
<keyword evidence="6" id="KW-0479">Metal-binding</keyword>
<dbReference type="GO" id="GO:0005524">
    <property type="term" value="F:ATP binding"/>
    <property type="evidence" value="ECO:0007669"/>
    <property type="project" value="InterPro"/>
</dbReference>
<protein>
    <recommendedName>
        <fullName evidence="5">DNA topoisomerase (ATP-hydrolyzing)</fullName>
        <ecNumber evidence="5">5.6.2.2</ecNumber>
    </recommendedName>
</protein>
<dbReference type="GO" id="GO:0003677">
    <property type="term" value="F:DNA binding"/>
    <property type="evidence" value="ECO:0007669"/>
    <property type="project" value="UniProtKB-UniRule"/>
</dbReference>
<dbReference type="PRINTS" id="PR01551">
    <property type="entry name" value="SPO11HOMOLOG"/>
</dbReference>
<dbReference type="InterPro" id="IPR013049">
    <property type="entry name" value="Spo11/TopoVI_A_N"/>
</dbReference>
<proteinExistence type="inferred from homology"/>